<comment type="caution">
    <text evidence="1">The sequence shown here is derived from an EMBL/GenBank/DDBJ whole genome shotgun (WGS) entry which is preliminary data.</text>
</comment>
<reference evidence="1" key="1">
    <citation type="submission" date="2022-07" db="EMBL/GenBank/DDBJ databases">
        <title>Genome Sequence of Phlebia brevispora.</title>
        <authorList>
            <person name="Buettner E."/>
        </authorList>
    </citation>
    <scope>NUCLEOTIDE SEQUENCE</scope>
    <source>
        <strain evidence="1">MPL23</strain>
    </source>
</reference>
<dbReference type="EMBL" id="JANHOG010000269">
    <property type="protein sequence ID" value="KAJ3556120.1"/>
    <property type="molecule type" value="Genomic_DNA"/>
</dbReference>
<proteinExistence type="predicted"/>
<accession>A0ACC1T9J5</accession>
<evidence type="ECO:0000313" key="2">
    <source>
        <dbReference type="Proteomes" id="UP001148662"/>
    </source>
</evidence>
<name>A0ACC1T9J5_9APHY</name>
<protein>
    <submittedName>
        <fullName evidence="1">Uncharacterized protein</fullName>
    </submittedName>
</protein>
<gene>
    <name evidence="1" type="ORF">NM688_g2199</name>
</gene>
<keyword evidence="2" id="KW-1185">Reference proteome</keyword>
<organism evidence="1 2">
    <name type="scientific">Phlebia brevispora</name>
    <dbReference type="NCBI Taxonomy" id="194682"/>
    <lineage>
        <taxon>Eukaryota</taxon>
        <taxon>Fungi</taxon>
        <taxon>Dikarya</taxon>
        <taxon>Basidiomycota</taxon>
        <taxon>Agaricomycotina</taxon>
        <taxon>Agaricomycetes</taxon>
        <taxon>Polyporales</taxon>
        <taxon>Meruliaceae</taxon>
        <taxon>Phlebia</taxon>
    </lineage>
</organism>
<dbReference type="Proteomes" id="UP001148662">
    <property type="component" value="Unassembled WGS sequence"/>
</dbReference>
<sequence length="282" mass="32153">MARKGSKLENPSQAEQPKYAFTDITVIDESLTSDVQADAKIEVSATTASSASKFAETNIPNIDEELSIVRWMLHRWTFTVAKVNFIETPRHSPPDFKRMVDLYDEVSCFEWIEEWKTEDDIPHVDPCVMRYRTELFSTYNALKKNANYDAVFMKTEHANRLQSRLSLLFNSVDGAYNREAKIFNKLEAECCHDWDALLLNFYVDDESRRATSPDVFLERKLQLPQNTLNRQLALSNHVEYTQCLNTFLEEWEAYNNDVARGLAGDSQPSGGAGTGEAGASVR</sequence>
<evidence type="ECO:0000313" key="1">
    <source>
        <dbReference type="EMBL" id="KAJ3556120.1"/>
    </source>
</evidence>